<keyword evidence="3" id="KW-1185">Reference proteome</keyword>
<feature type="region of interest" description="Disordered" evidence="1">
    <location>
        <begin position="1"/>
        <end position="48"/>
    </location>
</feature>
<accession>A0A166DNK7</accession>
<protein>
    <submittedName>
        <fullName evidence="2">Uncharacterized protein</fullName>
    </submittedName>
</protein>
<evidence type="ECO:0000256" key="1">
    <source>
        <dbReference type="SAM" id="MobiDB-lite"/>
    </source>
</evidence>
<dbReference type="EMBL" id="KV428058">
    <property type="protein sequence ID" value="KZT38726.1"/>
    <property type="molecule type" value="Genomic_DNA"/>
</dbReference>
<organism evidence="2 3">
    <name type="scientific">Sistotremastrum suecicum HHB10207 ss-3</name>
    <dbReference type="NCBI Taxonomy" id="1314776"/>
    <lineage>
        <taxon>Eukaryota</taxon>
        <taxon>Fungi</taxon>
        <taxon>Dikarya</taxon>
        <taxon>Basidiomycota</taxon>
        <taxon>Agaricomycotina</taxon>
        <taxon>Agaricomycetes</taxon>
        <taxon>Sistotremastrales</taxon>
        <taxon>Sistotremastraceae</taxon>
        <taxon>Sistotremastrum</taxon>
    </lineage>
</organism>
<reference evidence="2 3" key="1">
    <citation type="journal article" date="2016" name="Mol. Biol. Evol.">
        <title>Comparative Genomics of Early-Diverging Mushroom-Forming Fungi Provides Insights into the Origins of Lignocellulose Decay Capabilities.</title>
        <authorList>
            <person name="Nagy L.G."/>
            <person name="Riley R."/>
            <person name="Tritt A."/>
            <person name="Adam C."/>
            <person name="Daum C."/>
            <person name="Floudas D."/>
            <person name="Sun H."/>
            <person name="Yadav J.S."/>
            <person name="Pangilinan J."/>
            <person name="Larsson K.H."/>
            <person name="Matsuura K."/>
            <person name="Barry K."/>
            <person name="Labutti K."/>
            <person name="Kuo R."/>
            <person name="Ohm R.A."/>
            <person name="Bhattacharya S.S."/>
            <person name="Shirouzu T."/>
            <person name="Yoshinaga Y."/>
            <person name="Martin F.M."/>
            <person name="Grigoriev I.V."/>
            <person name="Hibbett D.S."/>
        </authorList>
    </citation>
    <scope>NUCLEOTIDE SEQUENCE [LARGE SCALE GENOMIC DNA]</scope>
    <source>
        <strain evidence="2 3">HHB10207 ss-3</strain>
    </source>
</reference>
<name>A0A166DNK7_9AGAM</name>
<proteinExistence type="predicted"/>
<dbReference type="AlphaFoldDB" id="A0A166DNK7"/>
<dbReference type="Proteomes" id="UP000076798">
    <property type="component" value="Unassembled WGS sequence"/>
</dbReference>
<feature type="compositionally biased region" description="Low complexity" evidence="1">
    <location>
        <begin position="16"/>
        <end position="37"/>
    </location>
</feature>
<feature type="compositionally biased region" description="Basic residues" evidence="1">
    <location>
        <begin position="38"/>
        <end position="48"/>
    </location>
</feature>
<evidence type="ECO:0000313" key="3">
    <source>
        <dbReference type="Proteomes" id="UP000076798"/>
    </source>
</evidence>
<evidence type="ECO:0000313" key="2">
    <source>
        <dbReference type="EMBL" id="KZT38726.1"/>
    </source>
</evidence>
<gene>
    <name evidence="2" type="ORF">SISSUDRAFT_719781</name>
</gene>
<sequence length="66" mass="7310">MTMNKAVPCDNRQGLHSKSASSHTHSCAHAHTSSHTGTHAHHRIHPTHHWIHTHISAVHLAEHSLV</sequence>